<dbReference type="AlphaFoldDB" id="A0A0G4ENM3"/>
<dbReference type="PANTHER" id="PTHR24347">
    <property type="entry name" value="SERINE/THREONINE-PROTEIN KINASE"/>
    <property type="match status" value="1"/>
</dbReference>
<dbReference type="VEuPathDB" id="CryptoDB:Vbra_7970"/>
<sequence length="359" mass="39885">MPISRFNETGLKPLPTSDEPLDVDIETFPDFDHMLYYFEFAYIGEAGRGGNGFLIKVEHKFNTGQLWAVKAIPRSSFGSVCYATQHATGRHTITSLSLPPSFIQVCCLVHITLCVCKEAPGLCTEAEFASKYAHLVRLPLCKNLCAITDVVQDDTWFYVVMDFAEGGVCPDGPLPEDDARRIARDIFNGLEMLHSHGLTHGDVSLNNIMKTGKDKRERYMLVDFDNVLTPTSPKPISVIGTPKFLAPEGISRFEYSPASDMWAMGVAIYQLLTGRYPFNIRDDGAIDEGRLLWKMHRGVYFYPHDAVSPLAKDLVRKLLTADPDSRIQSASKALEHPWLSAAGNPEPTHSSPCPPCSDE</sequence>
<gene>
    <name evidence="3" type="ORF">Vbra_7970</name>
</gene>
<dbReference type="Proteomes" id="UP000041254">
    <property type="component" value="Unassembled WGS sequence"/>
</dbReference>
<organism evidence="3 4">
    <name type="scientific">Vitrella brassicaformis (strain CCMP3155)</name>
    <dbReference type="NCBI Taxonomy" id="1169540"/>
    <lineage>
        <taxon>Eukaryota</taxon>
        <taxon>Sar</taxon>
        <taxon>Alveolata</taxon>
        <taxon>Colpodellida</taxon>
        <taxon>Vitrellaceae</taxon>
        <taxon>Vitrella</taxon>
    </lineage>
</organism>
<evidence type="ECO:0000313" key="4">
    <source>
        <dbReference type="Proteomes" id="UP000041254"/>
    </source>
</evidence>
<dbReference type="GO" id="GO:0005524">
    <property type="term" value="F:ATP binding"/>
    <property type="evidence" value="ECO:0007669"/>
    <property type="project" value="InterPro"/>
</dbReference>
<accession>A0A0G4ENM3</accession>
<evidence type="ECO:0000259" key="2">
    <source>
        <dbReference type="PROSITE" id="PS50011"/>
    </source>
</evidence>
<proteinExistence type="predicted"/>
<dbReference type="InterPro" id="IPR011009">
    <property type="entry name" value="Kinase-like_dom_sf"/>
</dbReference>
<dbReference type="OrthoDB" id="449424at2759"/>
<dbReference type="Gene3D" id="1.10.510.10">
    <property type="entry name" value="Transferase(Phosphotransferase) domain 1"/>
    <property type="match status" value="1"/>
</dbReference>
<dbReference type="PhylomeDB" id="A0A0G4ENM3"/>
<dbReference type="GO" id="GO:0004672">
    <property type="term" value="F:protein kinase activity"/>
    <property type="evidence" value="ECO:0007669"/>
    <property type="project" value="InterPro"/>
</dbReference>
<dbReference type="PROSITE" id="PS50011">
    <property type="entry name" value="PROTEIN_KINASE_DOM"/>
    <property type="match status" value="1"/>
</dbReference>
<dbReference type="InterPro" id="IPR000719">
    <property type="entry name" value="Prot_kinase_dom"/>
</dbReference>
<reference evidence="3 4" key="1">
    <citation type="submission" date="2014-11" db="EMBL/GenBank/DDBJ databases">
        <authorList>
            <person name="Zhu J."/>
            <person name="Qi W."/>
            <person name="Song R."/>
        </authorList>
    </citation>
    <scope>NUCLEOTIDE SEQUENCE [LARGE SCALE GENOMIC DNA]</scope>
</reference>
<evidence type="ECO:0000313" key="3">
    <source>
        <dbReference type="EMBL" id="CEL98584.1"/>
    </source>
</evidence>
<dbReference type="SUPFAM" id="SSF56112">
    <property type="entry name" value="Protein kinase-like (PK-like)"/>
    <property type="match status" value="1"/>
</dbReference>
<dbReference type="Pfam" id="PF00069">
    <property type="entry name" value="Pkinase"/>
    <property type="match status" value="1"/>
</dbReference>
<dbReference type="STRING" id="1169540.A0A0G4ENM3"/>
<dbReference type="InParanoid" id="A0A0G4ENM3"/>
<feature type="region of interest" description="Disordered" evidence="1">
    <location>
        <begin position="338"/>
        <end position="359"/>
    </location>
</feature>
<protein>
    <recommendedName>
        <fullName evidence="2">Protein kinase domain-containing protein</fullName>
    </recommendedName>
</protein>
<keyword evidence="4" id="KW-1185">Reference proteome</keyword>
<dbReference type="EMBL" id="CDMY01000273">
    <property type="protein sequence ID" value="CEL98584.1"/>
    <property type="molecule type" value="Genomic_DNA"/>
</dbReference>
<evidence type="ECO:0000256" key="1">
    <source>
        <dbReference type="SAM" id="MobiDB-lite"/>
    </source>
</evidence>
<feature type="domain" description="Protein kinase" evidence="2">
    <location>
        <begin position="40"/>
        <end position="339"/>
    </location>
</feature>
<name>A0A0G4ENM3_VITBC</name>